<dbReference type="EC" id="6.5.1.1" evidence="1"/>
<comment type="caution">
    <text evidence="4">The sequence shown here is derived from an EMBL/GenBank/DDBJ whole genome shotgun (WGS) entry which is preliminary data.</text>
</comment>
<feature type="region of interest" description="Disordered" evidence="2">
    <location>
        <begin position="121"/>
        <end position="154"/>
    </location>
</feature>
<accession>A0ABS4PY22</accession>
<proteinExistence type="predicted"/>
<keyword evidence="5" id="KW-1185">Reference proteome</keyword>
<reference evidence="4 5" key="1">
    <citation type="submission" date="2021-03" db="EMBL/GenBank/DDBJ databases">
        <title>Sequencing the genomes of 1000 actinobacteria strains.</title>
        <authorList>
            <person name="Klenk H.-P."/>
        </authorList>
    </citation>
    <scope>NUCLEOTIDE SEQUENCE [LARGE SCALE GENOMIC DNA]</scope>
    <source>
        <strain evidence="4 5">DSM 45510</strain>
    </source>
</reference>
<dbReference type="Gene3D" id="3.30.1490.70">
    <property type="match status" value="1"/>
</dbReference>
<name>A0ABS4PY22_9PSEU</name>
<feature type="compositionally biased region" description="Low complexity" evidence="2">
    <location>
        <begin position="121"/>
        <end position="140"/>
    </location>
</feature>
<evidence type="ECO:0000256" key="2">
    <source>
        <dbReference type="SAM" id="MobiDB-lite"/>
    </source>
</evidence>
<evidence type="ECO:0000313" key="4">
    <source>
        <dbReference type="EMBL" id="MBP2183785.1"/>
    </source>
</evidence>
<feature type="domain" description="DNA ligase ATP-dependent C-terminal" evidence="3">
    <location>
        <begin position="51"/>
        <end position="110"/>
    </location>
</feature>
<organism evidence="4 5">
    <name type="scientific">Amycolatopsis magusensis</name>
    <dbReference type="NCBI Taxonomy" id="882444"/>
    <lineage>
        <taxon>Bacteria</taxon>
        <taxon>Bacillati</taxon>
        <taxon>Actinomycetota</taxon>
        <taxon>Actinomycetes</taxon>
        <taxon>Pseudonocardiales</taxon>
        <taxon>Pseudonocardiaceae</taxon>
        <taxon>Amycolatopsis</taxon>
    </lineage>
</organism>
<evidence type="ECO:0000313" key="5">
    <source>
        <dbReference type="Proteomes" id="UP000741013"/>
    </source>
</evidence>
<dbReference type="SUPFAM" id="SSF50249">
    <property type="entry name" value="Nucleic acid-binding proteins"/>
    <property type="match status" value="1"/>
</dbReference>
<dbReference type="InterPro" id="IPR012340">
    <property type="entry name" value="NA-bd_OB-fold"/>
</dbReference>
<evidence type="ECO:0000256" key="1">
    <source>
        <dbReference type="ARBA" id="ARBA00012727"/>
    </source>
</evidence>
<dbReference type="Gene3D" id="2.40.50.140">
    <property type="entry name" value="Nucleic acid-binding proteins"/>
    <property type="match status" value="1"/>
</dbReference>
<dbReference type="Pfam" id="PF04679">
    <property type="entry name" value="DNA_ligase_A_C"/>
    <property type="match status" value="1"/>
</dbReference>
<dbReference type="InterPro" id="IPR012309">
    <property type="entry name" value="DNA_ligase_ATP-dep_C"/>
</dbReference>
<keyword evidence="4" id="KW-0436">Ligase</keyword>
<dbReference type="Proteomes" id="UP000741013">
    <property type="component" value="Unassembled WGS sequence"/>
</dbReference>
<gene>
    <name evidence="4" type="ORF">JOM49_005311</name>
</gene>
<dbReference type="CDD" id="cd07971">
    <property type="entry name" value="OBF_DNA_ligase_LigD"/>
    <property type="match status" value="1"/>
</dbReference>
<evidence type="ECO:0000259" key="3">
    <source>
        <dbReference type="Pfam" id="PF04679"/>
    </source>
</evidence>
<protein>
    <recommendedName>
        <fullName evidence="1">DNA ligase (ATP)</fullName>
        <ecNumber evidence="1">6.5.1.1</ecNumber>
    </recommendedName>
</protein>
<dbReference type="EMBL" id="JAGGMS010000001">
    <property type="protein sequence ID" value="MBP2183785.1"/>
    <property type="molecule type" value="Genomic_DNA"/>
</dbReference>
<sequence length="154" mass="16612">MTACAQGIIAKRRDAPYTPGKRTDAWLKHPLIQTQEVLVCGWRPGQRSFAGTLGSLLLGAHDPSTGELIYIGDVGTGFSHADRDALHARLQTLARRTHPFAITPPREDTRTARRAANCTSCWTTTTPTSTPTSTPGWPGTRGSHCTSRPPRAPG</sequence>
<dbReference type="GO" id="GO:0016874">
    <property type="term" value="F:ligase activity"/>
    <property type="evidence" value="ECO:0007669"/>
    <property type="project" value="UniProtKB-KW"/>
</dbReference>